<accession>A0A3A8PWW1</accession>
<gene>
    <name evidence="7" type="ORF">D7V93_19445</name>
</gene>
<dbReference type="InterPro" id="IPR051929">
    <property type="entry name" value="VirAsm_ModProt"/>
</dbReference>
<keyword evidence="3" id="KW-0378">Hydrolase</keyword>
<dbReference type="GO" id="GO:0008270">
    <property type="term" value="F:zinc ion binding"/>
    <property type="evidence" value="ECO:0007669"/>
    <property type="project" value="TreeGrafter"/>
</dbReference>
<dbReference type="Pfam" id="PF14464">
    <property type="entry name" value="Prok-JAB"/>
    <property type="match status" value="1"/>
</dbReference>
<keyword evidence="5" id="KW-0482">Metalloprotease</keyword>
<dbReference type="AlphaFoldDB" id="A0A3A8PWW1"/>
<protein>
    <submittedName>
        <fullName evidence="7">M67 family peptidase</fullName>
    </submittedName>
</protein>
<dbReference type="Gene3D" id="3.40.140.10">
    <property type="entry name" value="Cytidine Deaminase, domain 2"/>
    <property type="match status" value="1"/>
</dbReference>
<feature type="domain" description="JAB" evidence="6">
    <location>
        <begin position="18"/>
        <end position="128"/>
    </location>
</feature>
<sequence length="162" mass="17683">MLALRGGGPEALSREIPPEVLARVMRHLEGTWPREGCGVILQARAGEEDPWRVLPLPNVSPTPRVAYAFAPEAWLQVCREAEARQEAVVCVFHSHVDTAAVFSAEDRLQAAPEGIPLLPGVSYLVVAIQDGRVTSASTSEWKQGDFQTVPIPASDFRFEKAL</sequence>
<dbReference type="SUPFAM" id="SSF102712">
    <property type="entry name" value="JAB1/MPN domain"/>
    <property type="match status" value="1"/>
</dbReference>
<organism evidence="7 8">
    <name type="scientific">Corallococcus llansteffanensis</name>
    <dbReference type="NCBI Taxonomy" id="2316731"/>
    <lineage>
        <taxon>Bacteria</taxon>
        <taxon>Pseudomonadati</taxon>
        <taxon>Myxococcota</taxon>
        <taxon>Myxococcia</taxon>
        <taxon>Myxococcales</taxon>
        <taxon>Cystobacterineae</taxon>
        <taxon>Myxococcaceae</taxon>
        <taxon>Corallococcus</taxon>
    </lineage>
</organism>
<keyword evidence="8" id="KW-1185">Reference proteome</keyword>
<name>A0A3A8PWW1_9BACT</name>
<dbReference type="RefSeq" id="WP_120644840.1">
    <property type="nucleotide sequence ID" value="NZ_RAWB01000196.1"/>
</dbReference>
<keyword evidence="4" id="KW-0862">Zinc</keyword>
<evidence type="ECO:0000259" key="6">
    <source>
        <dbReference type="Pfam" id="PF14464"/>
    </source>
</evidence>
<dbReference type="InterPro" id="IPR028090">
    <property type="entry name" value="JAB_dom_prok"/>
</dbReference>
<dbReference type="PANTHER" id="PTHR34858:SF1">
    <property type="entry name" value="CYSO-CYSTEINE PEPTIDASE"/>
    <property type="match status" value="1"/>
</dbReference>
<dbReference type="PANTHER" id="PTHR34858">
    <property type="entry name" value="CYSO-CYSTEINE PEPTIDASE"/>
    <property type="match status" value="1"/>
</dbReference>
<dbReference type="GO" id="GO:0006508">
    <property type="term" value="P:proteolysis"/>
    <property type="evidence" value="ECO:0007669"/>
    <property type="project" value="UniProtKB-KW"/>
</dbReference>
<keyword evidence="1" id="KW-0645">Protease</keyword>
<dbReference type="EMBL" id="RAWB01000196">
    <property type="protein sequence ID" value="RKH56862.1"/>
    <property type="molecule type" value="Genomic_DNA"/>
</dbReference>
<comment type="caution">
    <text evidence="7">The sequence shown here is derived from an EMBL/GenBank/DDBJ whole genome shotgun (WGS) entry which is preliminary data.</text>
</comment>
<evidence type="ECO:0000313" key="7">
    <source>
        <dbReference type="EMBL" id="RKH56862.1"/>
    </source>
</evidence>
<evidence type="ECO:0000256" key="1">
    <source>
        <dbReference type="ARBA" id="ARBA00022670"/>
    </source>
</evidence>
<evidence type="ECO:0000256" key="3">
    <source>
        <dbReference type="ARBA" id="ARBA00022801"/>
    </source>
</evidence>
<proteinExistence type="predicted"/>
<evidence type="ECO:0000313" key="8">
    <source>
        <dbReference type="Proteomes" id="UP000272888"/>
    </source>
</evidence>
<dbReference type="GO" id="GO:0008235">
    <property type="term" value="F:metalloexopeptidase activity"/>
    <property type="evidence" value="ECO:0007669"/>
    <property type="project" value="TreeGrafter"/>
</dbReference>
<dbReference type="CDD" id="cd08070">
    <property type="entry name" value="MPN_like"/>
    <property type="match status" value="1"/>
</dbReference>
<reference evidence="8" key="1">
    <citation type="submission" date="2018-09" db="EMBL/GenBank/DDBJ databases">
        <authorList>
            <person name="Livingstone P.G."/>
            <person name="Whitworth D.E."/>
        </authorList>
    </citation>
    <scope>NUCLEOTIDE SEQUENCE [LARGE SCALE GENOMIC DNA]</scope>
    <source>
        <strain evidence="8">CA051B</strain>
    </source>
</reference>
<evidence type="ECO:0000256" key="4">
    <source>
        <dbReference type="ARBA" id="ARBA00022833"/>
    </source>
</evidence>
<keyword evidence="2" id="KW-0479">Metal-binding</keyword>
<dbReference type="Proteomes" id="UP000272888">
    <property type="component" value="Unassembled WGS sequence"/>
</dbReference>
<evidence type="ECO:0000256" key="5">
    <source>
        <dbReference type="ARBA" id="ARBA00023049"/>
    </source>
</evidence>
<evidence type="ECO:0000256" key="2">
    <source>
        <dbReference type="ARBA" id="ARBA00022723"/>
    </source>
</evidence>